<accession>A0A4Z2IAC5</accession>
<dbReference type="EMBL" id="SRLO01000110">
    <property type="protein sequence ID" value="TNN74830.1"/>
    <property type="molecule type" value="Genomic_DNA"/>
</dbReference>
<comment type="caution">
    <text evidence="1">The sequence shown here is derived from an EMBL/GenBank/DDBJ whole genome shotgun (WGS) entry which is preliminary data.</text>
</comment>
<organism evidence="1 2">
    <name type="scientific">Liparis tanakae</name>
    <name type="common">Tanaka's snailfish</name>
    <dbReference type="NCBI Taxonomy" id="230148"/>
    <lineage>
        <taxon>Eukaryota</taxon>
        <taxon>Metazoa</taxon>
        <taxon>Chordata</taxon>
        <taxon>Craniata</taxon>
        <taxon>Vertebrata</taxon>
        <taxon>Euteleostomi</taxon>
        <taxon>Actinopterygii</taxon>
        <taxon>Neopterygii</taxon>
        <taxon>Teleostei</taxon>
        <taxon>Neoteleostei</taxon>
        <taxon>Acanthomorphata</taxon>
        <taxon>Eupercaria</taxon>
        <taxon>Perciformes</taxon>
        <taxon>Cottioidei</taxon>
        <taxon>Cottales</taxon>
        <taxon>Liparidae</taxon>
        <taxon>Liparis</taxon>
    </lineage>
</organism>
<evidence type="ECO:0000313" key="2">
    <source>
        <dbReference type="Proteomes" id="UP000314294"/>
    </source>
</evidence>
<evidence type="ECO:0000313" key="1">
    <source>
        <dbReference type="EMBL" id="TNN74830.1"/>
    </source>
</evidence>
<dbReference type="Proteomes" id="UP000314294">
    <property type="component" value="Unassembled WGS sequence"/>
</dbReference>
<name>A0A4Z2IAC5_9TELE</name>
<gene>
    <name evidence="1" type="ORF">EYF80_014930</name>
</gene>
<sequence length="127" mass="14512">MQDEGNGYRDMLLIDLCGSEISISVKIDPQCHAIPPPGLRQLRARRINLQLLLDTRRAASQHLGLTRRASPRAERVPREYREYRESTEYSTCAAVFRPAAGSARALDEEYRDDAWRLRCLATTQPIE</sequence>
<proteinExistence type="predicted"/>
<protein>
    <submittedName>
        <fullName evidence="1">Uncharacterized protein</fullName>
    </submittedName>
</protein>
<dbReference type="AlphaFoldDB" id="A0A4Z2IAC5"/>
<reference evidence="1 2" key="1">
    <citation type="submission" date="2019-03" db="EMBL/GenBank/DDBJ databases">
        <title>First draft genome of Liparis tanakae, snailfish: a comprehensive survey of snailfish specific genes.</title>
        <authorList>
            <person name="Kim W."/>
            <person name="Song I."/>
            <person name="Jeong J.-H."/>
            <person name="Kim D."/>
            <person name="Kim S."/>
            <person name="Ryu S."/>
            <person name="Song J.Y."/>
            <person name="Lee S.K."/>
        </authorList>
    </citation>
    <scope>NUCLEOTIDE SEQUENCE [LARGE SCALE GENOMIC DNA]</scope>
    <source>
        <tissue evidence="1">Muscle</tissue>
    </source>
</reference>
<keyword evidence="2" id="KW-1185">Reference proteome</keyword>